<evidence type="ECO:0000256" key="6">
    <source>
        <dbReference type="SAM" id="Phobius"/>
    </source>
</evidence>
<feature type="transmembrane region" description="Helical" evidence="6">
    <location>
        <begin position="415"/>
        <end position="431"/>
    </location>
</feature>
<dbReference type="EMBL" id="JADOFV010000001">
    <property type="protein sequence ID" value="MBF7126290.1"/>
    <property type="molecule type" value="Genomic_DNA"/>
</dbReference>
<dbReference type="Pfam" id="PF00753">
    <property type="entry name" value="Lactamase_B"/>
    <property type="match status" value="1"/>
</dbReference>
<evidence type="ECO:0000256" key="5">
    <source>
        <dbReference type="ARBA" id="ARBA00023136"/>
    </source>
</evidence>
<accession>A0A6L5A5A3</accession>
<dbReference type="EMBL" id="WENB01000001">
    <property type="protein sequence ID" value="KAF0415240.1"/>
    <property type="molecule type" value="Genomic_DNA"/>
</dbReference>
<comment type="subcellular location">
    <subcellularLocation>
        <location evidence="1">Cell membrane</location>
        <topology evidence="1">Multi-pass membrane protein</topology>
    </subcellularLocation>
</comment>
<evidence type="ECO:0000313" key="10">
    <source>
        <dbReference type="Proteomes" id="UP000472573"/>
    </source>
</evidence>
<dbReference type="InterPro" id="IPR035681">
    <property type="entry name" value="ComA-like_MBL"/>
</dbReference>
<reference evidence="8" key="2">
    <citation type="submission" date="2019-12" db="EMBL/GenBank/DDBJ databases">
        <title>SpeciesPrimer: A bioinformatics pipeline dedicated to the design of qPCR primers for the quantification of bacterial species.</title>
        <authorList>
            <person name="Dreier M."/>
            <person name="Berthoud H."/>
            <person name="Shani N."/>
            <person name="Wechsler D."/>
            <person name="Junier P."/>
        </authorList>
    </citation>
    <scope>NUCLEOTIDE SEQUENCE</scope>
    <source>
        <strain evidence="8">FAM13073</strain>
    </source>
</reference>
<evidence type="ECO:0000256" key="2">
    <source>
        <dbReference type="ARBA" id="ARBA00022475"/>
    </source>
</evidence>
<keyword evidence="4 6" id="KW-1133">Transmembrane helix</keyword>
<reference evidence="9" key="4">
    <citation type="submission" date="2020-11" db="EMBL/GenBank/DDBJ databases">
        <title>Antibiotic susceptibility profiles of Pediococcus pentosaceus from various origins and their implications for the safety assessment of strains with food-technology applications.</title>
        <authorList>
            <person name="Shani N."/>
            <person name="Oberhaensli S."/>
            <person name="Arias E."/>
        </authorList>
    </citation>
    <scope>NUCLEOTIDE SEQUENCE</scope>
    <source>
        <strain evidence="9">FAM 19164</strain>
    </source>
</reference>
<dbReference type="InterPro" id="IPR004477">
    <property type="entry name" value="ComEC_N"/>
</dbReference>
<reference evidence="10" key="3">
    <citation type="submission" date="2020-03" db="EMBL/GenBank/DDBJ databases">
        <title>SpeciesPrimer: A bioinformatics pipeline dedicated to the design of qPCR primers for the quantification of bacterial species.</title>
        <authorList>
            <person name="Dreier M."/>
            <person name="Berthoud H."/>
            <person name="Shani N."/>
            <person name="Wechsler D."/>
            <person name="Junier P."/>
        </authorList>
    </citation>
    <scope>NUCLEOTIDE SEQUENCE [LARGE SCALE GENOMIC DNA]</scope>
    <source>
        <strain evidence="10">FAM13073</strain>
    </source>
</reference>
<evidence type="ECO:0000256" key="4">
    <source>
        <dbReference type="ARBA" id="ARBA00022989"/>
    </source>
</evidence>
<dbReference type="NCBIfam" id="TIGR00360">
    <property type="entry name" value="ComEC_N-term"/>
    <property type="match status" value="1"/>
</dbReference>
<feature type="transmembrane region" description="Helical" evidence="6">
    <location>
        <begin position="387"/>
        <end position="403"/>
    </location>
</feature>
<keyword evidence="10" id="KW-1185">Reference proteome</keyword>
<dbReference type="InterPro" id="IPR004797">
    <property type="entry name" value="Competence_ComEC/Rec2"/>
</dbReference>
<feature type="transmembrane region" description="Helical" evidence="6">
    <location>
        <begin position="186"/>
        <end position="208"/>
    </location>
</feature>
<feature type="transmembrane region" description="Helical" evidence="6">
    <location>
        <begin position="228"/>
        <end position="251"/>
    </location>
</feature>
<evidence type="ECO:0000313" key="11">
    <source>
        <dbReference type="Proteomes" id="UP000743107"/>
    </source>
</evidence>
<dbReference type="PANTHER" id="PTHR30619">
    <property type="entry name" value="DNA INTERNALIZATION/COMPETENCE PROTEIN COMEC/REC2"/>
    <property type="match status" value="1"/>
</dbReference>
<keyword evidence="3 6" id="KW-0812">Transmembrane</keyword>
<protein>
    <submittedName>
        <fullName evidence="9">DNA internalization-related competence protein ComEC/Rec2</fullName>
    </submittedName>
</protein>
<name>A0A6L5A5A3_PEDPE</name>
<organism evidence="9 11">
    <name type="scientific">Pediococcus pentosaceus</name>
    <dbReference type="NCBI Taxonomy" id="1255"/>
    <lineage>
        <taxon>Bacteria</taxon>
        <taxon>Bacillati</taxon>
        <taxon>Bacillota</taxon>
        <taxon>Bacilli</taxon>
        <taxon>Lactobacillales</taxon>
        <taxon>Lactobacillaceae</taxon>
        <taxon>Pediococcus</taxon>
    </lineage>
</organism>
<dbReference type="CDD" id="cd07731">
    <property type="entry name" value="ComA-like_MBL-fold"/>
    <property type="match status" value="1"/>
</dbReference>
<gene>
    <name evidence="8" type="ORF">GBO79_02655</name>
    <name evidence="9" type="ORF">ITQ97_00360</name>
</gene>
<keyword evidence="2" id="KW-1003">Cell membrane</keyword>
<dbReference type="GO" id="GO:0030420">
    <property type="term" value="P:establishment of competence for transformation"/>
    <property type="evidence" value="ECO:0007669"/>
    <property type="project" value="InterPro"/>
</dbReference>
<dbReference type="SUPFAM" id="SSF56281">
    <property type="entry name" value="Metallo-hydrolase/oxidoreductase"/>
    <property type="match status" value="1"/>
</dbReference>
<dbReference type="RefSeq" id="WP_029258049.1">
    <property type="nucleotide sequence ID" value="NZ_BJZY01000006.1"/>
</dbReference>
<evidence type="ECO:0000313" key="8">
    <source>
        <dbReference type="EMBL" id="KAF0415240.1"/>
    </source>
</evidence>
<dbReference type="GO" id="GO:0005886">
    <property type="term" value="C:plasma membrane"/>
    <property type="evidence" value="ECO:0007669"/>
    <property type="project" value="UniProtKB-SubCell"/>
</dbReference>
<dbReference type="InterPro" id="IPR001279">
    <property type="entry name" value="Metallo-B-lactamas"/>
</dbReference>
<evidence type="ECO:0000256" key="1">
    <source>
        <dbReference type="ARBA" id="ARBA00004651"/>
    </source>
</evidence>
<keyword evidence="5 6" id="KW-0472">Membrane</keyword>
<dbReference type="NCBIfam" id="TIGR00361">
    <property type="entry name" value="ComEC_Rec2"/>
    <property type="match status" value="1"/>
</dbReference>
<feature type="domain" description="Metallo-beta-lactamase" evidence="7">
    <location>
        <begin position="444"/>
        <end position="650"/>
    </location>
</feature>
<evidence type="ECO:0000256" key="3">
    <source>
        <dbReference type="ARBA" id="ARBA00022692"/>
    </source>
</evidence>
<comment type="caution">
    <text evidence="9">The sequence shown here is derived from an EMBL/GenBank/DDBJ whole genome shotgun (WGS) entry which is preliminary data.</text>
</comment>
<evidence type="ECO:0000313" key="9">
    <source>
        <dbReference type="EMBL" id="MBF7126290.1"/>
    </source>
</evidence>
<evidence type="ECO:0000259" key="7">
    <source>
        <dbReference type="SMART" id="SM00849"/>
    </source>
</evidence>
<sequence length="705" mass="80095">MQALLISVCFFIHFSHKANSINTYNQSRSDIEIDLRVYPDEIKPMEDGVSIRAYTNNVNRKGLQVFIPVKTVDDLKKISKTQKVVEFKIKGNIEPLERPTNINQFDFRRIMYGKAVYFKVSKASLIEYNILTKNSLIAKIHSWRKKLLKRCTKLEEPLQSYCMGIILGEQTDYLKENSTKLRNMGIIHLFCISGLHVFYFIKLIEIVFTRFKIKRETMEITQIGVLPLYFILGGGSTSLFRAVVLVLVQLITKKIAIKVSTLDSWCLVLLVNLWLNPFVLLQMGGQLSYLLSFVLIMQQMENSWTTGIKLFLVELPIILFSTYKIHLLTMVFNLIIVPIFSSVIVPIVIVAFAIPQLMVLLNPIIMMFEVTLKYLDKLPGLIQVGKPSRLITLFMVILALKIISTKQSKFKKRALTFYSLIWLGLWSWFKLNPYGEITFFDVGQGDSILIREPFNRTVTLIDTGGKMQFGKKPVAMKHTIAKNSSINYLQSIGVSKLNNLCLTHQDVDHIGEASEILNNFKVKNLVFPVGVDTTQNYQRKILPFIRRNTKVIACLAGTKIDHLPMEIKYPFQAGKGENGDSLVLAGNVGGKNLLLTGDLDLAGERKLLESGVLNQRVDIFKLGHHGSKTANSEEILKVIMPKLAIVSAGRHNRYGHPNLEVINRLNSMGIPYASTQDEGMISYRYFLNGMGRWKTGIDEKESIIQ</sequence>
<dbReference type="Proteomes" id="UP000472573">
    <property type="component" value="Unassembled WGS sequence"/>
</dbReference>
<dbReference type="Gene3D" id="3.60.15.10">
    <property type="entry name" value="Ribonuclease Z/Hydroxyacylglutathione hydrolase-like"/>
    <property type="match status" value="1"/>
</dbReference>
<feature type="transmembrane region" description="Helical" evidence="6">
    <location>
        <begin position="271"/>
        <end position="296"/>
    </location>
</feature>
<dbReference type="Pfam" id="PF03772">
    <property type="entry name" value="Competence"/>
    <property type="match status" value="1"/>
</dbReference>
<dbReference type="SMART" id="SM00849">
    <property type="entry name" value="Lactamase_B"/>
    <property type="match status" value="1"/>
</dbReference>
<reference evidence="8 10" key="1">
    <citation type="submission" date="2019-10" db="EMBL/GenBank/DDBJ databases">
        <authorList>
            <person name="Irmler S."/>
            <person name="Berthoud H."/>
            <person name="Roetschi A."/>
            <person name="Arias E."/>
            <person name="Shani N."/>
            <person name="Wuethrich D."/>
            <person name="Bruggmann R."/>
        </authorList>
    </citation>
    <scope>NUCLEOTIDE SEQUENCE [LARGE SCALE GENOMIC DNA]</scope>
    <source>
        <strain evidence="8 10">FAM13073</strain>
    </source>
</reference>
<dbReference type="Proteomes" id="UP000743107">
    <property type="component" value="Unassembled WGS sequence"/>
</dbReference>
<dbReference type="InterPro" id="IPR036866">
    <property type="entry name" value="RibonucZ/Hydroxyglut_hydro"/>
</dbReference>
<proteinExistence type="predicted"/>
<dbReference type="InterPro" id="IPR052159">
    <property type="entry name" value="Competence_DNA_uptake"/>
</dbReference>
<dbReference type="PANTHER" id="PTHR30619:SF1">
    <property type="entry name" value="RECOMBINATION PROTEIN 2"/>
    <property type="match status" value="1"/>
</dbReference>
<dbReference type="AlphaFoldDB" id="A0A6L5A5A3"/>